<keyword evidence="2" id="KW-0479">Metal-binding</keyword>
<dbReference type="PROSITE" id="PS51030">
    <property type="entry name" value="NUCLEAR_REC_DBD_2"/>
    <property type="match status" value="1"/>
</dbReference>
<organism evidence="13 14">
    <name type="scientific">Dimorphilus gyrociliatus</name>
    <dbReference type="NCBI Taxonomy" id="2664684"/>
    <lineage>
        <taxon>Eukaryota</taxon>
        <taxon>Metazoa</taxon>
        <taxon>Spiralia</taxon>
        <taxon>Lophotrochozoa</taxon>
        <taxon>Annelida</taxon>
        <taxon>Polychaeta</taxon>
        <taxon>Polychaeta incertae sedis</taxon>
        <taxon>Dinophilidae</taxon>
        <taxon>Dimorphilus</taxon>
    </lineage>
</organism>
<evidence type="ECO:0000256" key="1">
    <source>
        <dbReference type="ARBA" id="ARBA00005993"/>
    </source>
</evidence>
<dbReference type="InterPro" id="IPR000536">
    <property type="entry name" value="Nucl_hrmn_rcpt_lig-bd"/>
</dbReference>
<keyword evidence="7" id="KW-0804">Transcription</keyword>
<dbReference type="PROSITE" id="PS00031">
    <property type="entry name" value="NUCLEAR_REC_DBD_1"/>
    <property type="match status" value="1"/>
</dbReference>
<evidence type="ECO:0000256" key="3">
    <source>
        <dbReference type="ARBA" id="ARBA00022771"/>
    </source>
</evidence>
<dbReference type="Gene3D" id="1.10.565.10">
    <property type="entry name" value="Retinoid X Receptor"/>
    <property type="match status" value="1"/>
</dbReference>
<dbReference type="PANTHER" id="PTHR24082:SF473">
    <property type="entry name" value="ECDYSONE-INDUCED PROTEIN 75B, ISOFORM B"/>
    <property type="match status" value="1"/>
</dbReference>
<evidence type="ECO:0000256" key="6">
    <source>
        <dbReference type="ARBA" id="ARBA00023125"/>
    </source>
</evidence>
<name>A0A7I8VX20_9ANNE</name>
<gene>
    <name evidence="13" type="ORF">DGYR_LOCUS8819</name>
</gene>
<keyword evidence="14" id="KW-1185">Reference proteome</keyword>
<evidence type="ECO:0000256" key="5">
    <source>
        <dbReference type="ARBA" id="ARBA00023015"/>
    </source>
</evidence>
<comment type="caution">
    <text evidence="13">The sequence shown here is derived from an EMBL/GenBank/DDBJ whole genome shotgun (WGS) entry which is preliminary data.</text>
</comment>
<accession>A0A7I8VX20</accession>
<evidence type="ECO:0000256" key="9">
    <source>
        <dbReference type="ARBA" id="ARBA00023242"/>
    </source>
</evidence>
<evidence type="ECO:0000256" key="7">
    <source>
        <dbReference type="ARBA" id="ARBA00023163"/>
    </source>
</evidence>
<dbReference type="GO" id="GO:0004879">
    <property type="term" value="F:nuclear receptor activity"/>
    <property type="evidence" value="ECO:0007669"/>
    <property type="project" value="TreeGrafter"/>
</dbReference>
<feature type="compositionally biased region" description="Pro residues" evidence="10">
    <location>
        <begin position="151"/>
        <end position="170"/>
    </location>
</feature>
<dbReference type="Pfam" id="PF00105">
    <property type="entry name" value="zf-C4"/>
    <property type="match status" value="1"/>
</dbReference>
<keyword evidence="3" id="KW-0863">Zinc-finger</keyword>
<dbReference type="PANTHER" id="PTHR24082">
    <property type="entry name" value="NUCLEAR HORMONE RECEPTOR"/>
    <property type="match status" value="1"/>
</dbReference>
<dbReference type="SUPFAM" id="SSF48508">
    <property type="entry name" value="Nuclear receptor ligand-binding domain"/>
    <property type="match status" value="1"/>
</dbReference>
<evidence type="ECO:0000259" key="11">
    <source>
        <dbReference type="PROSITE" id="PS51030"/>
    </source>
</evidence>
<comment type="similarity">
    <text evidence="1">Belongs to the nuclear hormone receptor family.</text>
</comment>
<feature type="region of interest" description="Disordered" evidence="10">
    <location>
        <begin position="149"/>
        <end position="179"/>
    </location>
</feature>
<dbReference type="GO" id="GO:0000122">
    <property type="term" value="P:negative regulation of transcription by RNA polymerase II"/>
    <property type="evidence" value="ECO:0007669"/>
    <property type="project" value="TreeGrafter"/>
</dbReference>
<dbReference type="OrthoDB" id="5771769at2759"/>
<dbReference type="FunFam" id="3.30.50.10:FF:000030">
    <property type="entry name" value="Nuclear Hormone Receptor family"/>
    <property type="match status" value="1"/>
</dbReference>
<dbReference type="InterPro" id="IPR001723">
    <property type="entry name" value="Nuclear_hrmn_rcpt"/>
</dbReference>
<sequence length="638" mass="72817">MPQSVVPFPFGNCRVCSDKATGVHYGVATCEGCKGFFKRSITKNESYKCYFGEKCVLNPQNRNRCKACRFRRCLQAGMSLEAVKMGRIPKVDKEKALEAVQTTRMLADSTSANQHNRNFIMNVSTGAIASPVAVPQPLLTYANGGSQFLYQPPPNAPPSAPPSAPPPIPTTPMYKPMQPPPSLSAPPVLTDQTNCTKLISLVMQDSSLDDNRRYEMIKQLMKAQSTASITTAKGLYPGNPTGQTLPAIHSVFPSKLPTYSQNPTISSTTAAAAPRQAYENSEQIRGSLEKHDLEFNDDDMLKLINPEDNEPFDFDSYLSPSYLMPSTGDDQFNTFDNFFRLPKDIVMTQSEQAQLDLTNIVKFERTKAYRSKEEVDELYMRITDICQRIDNRFTKYMKDCKEKMYKELSGKLPIHHLNTIKKANRQLIVYMYDEFMEFINRLNDDIFGLCRNIPGFHGLSYKDQKALMEEGYFDVWLIMNAMLFEERGDMWMRLPCGATFSKWWMCHFLPERIVNEMMRLACQINSCRLQRSELVLLCAVQLMLPERKGLADVRNIKTLHQFYIEVLTYEINKNHSDGGYILYNIFQVLPALFPLNQEQSELIMNFRIDQPPEGCIKYCSDESEEDSSNHGAMLMYDK</sequence>
<dbReference type="GO" id="GO:0009755">
    <property type="term" value="P:hormone-mediated signaling pathway"/>
    <property type="evidence" value="ECO:0007669"/>
    <property type="project" value="TreeGrafter"/>
</dbReference>
<dbReference type="InterPro" id="IPR035500">
    <property type="entry name" value="NHR-like_dom_sf"/>
</dbReference>
<proteinExistence type="inferred from homology"/>
<keyword evidence="9" id="KW-0539">Nucleus</keyword>
<dbReference type="AlphaFoldDB" id="A0A7I8VX20"/>
<evidence type="ECO:0000256" key="8">
    <source>
        <dbReference type="ARBA" id="ARBA00023170"/>
    </source>
</evidence>
<dbReference type="CDD" id="cd06916">
    <property type="entry name" value="NR_DBD_like"/>
    <property type="match status" value="1"/>
</dbReference>
<keyword evidence="5" id="KW-0805">Transcription regulation</keyword>
<evidence type="ECO:0000256" key="10">
    <source>
        <dbReference type="SAM" id="MobiDB-lite"/>
    </source>
</evidence>
<feature type="domain" description="Nuclear receptor" evidence="11">
    <location>
        <begin position="10"/>
        <end position="85"/>
    </location>
</feature>
<dbReference type="GO" id="GO:0000978">
    <property type="term" value="F:RNA polymerase II cis-regulatory region sequence-specific DNA binding"/>
    <property type="evidence" value="ECO:0007669"/>
    <property type="project" value="TreeGrafter"/>
</dbReference>
<dbReference type="PRINTS" id="PR00047">
    <property type="entry name" value="STROIDFINGER"/>
</dbReference>
<keyword evidence="6" id="KW-0238">DNA-binding</keyword>
<dbReference type="InterPro" id="IPR001628">
    <property type="entry name" value="Znf_hrmn_rcpt"/>
</dbReference>
<dbReference type="Gene3D" id="3.30.50.10">
    <property type="entry name" value="Erythroid Transcription Factor GATA-1, subunit A"/>
    <property type="match status" value="1"/>
</dbReference>
<dbReference type="PRINTS" id="PR00398">
    <property type="entry name" value="STRDHORMONER"/>
</dbReference>
<evidence type="ECO:0000256" key="4">
    <source>
        <dbReference type="ARBA" id="ARBA00022833"/>
    </source>
</evidence>
<evidence type="ECO:0000259" key="12">
    <source>
        <dbReference type="PROSITE" id="PS51843"/>
    </source>
</evidence>
<dbReference type="GO" id="GO:0030154">
    <property type="term" value="P:cell differentiation"/>
    <property type="evidence" value="ECO:0007669"/>
    <property type="project" value="TreeGrafter"/>
</dbReference>
<dbReference type="SMART" id="SM00399">
    <property type="entry name" value="ZnF_C4"/>
    <property type="match status" value="1"/>
</dbReference>
<dbReference type="GO" id="GO:0008270">
    <property type="term" value="F:zinc ion binding"/>
    <property type="evidence" value="ECO:0007669"/>
    <property type="project" value="UniProtKB-KW"/>
</dbReference>
<evidence type="ECO:0000256" key="2">
    <source>
        <dbReference type="ARBA" id="ARBA00022723"/>
    </source>
</evidence>
<dbReference type="Proteomes" id="UP000549394">
    <property type="component" value="Unassembled WGS sequence"/>
</dbReference>
<evidence type="ECO:0000313" key="13">
    <source>
        <dbReference type="EMBL" id="CAD5120779.1"/>
    </source>
</evidence>
<dbReference type="InterPro" id="IPR050234">
    <property type="entry name" value="Nuclear_hormone_rcpt_NR1"/>
</dbReference>
<dbReference type="SMART" id="SM00430">
    <property type="entry name" value="HOLI"/>
    <property type="match status" value="1"/>
</dbReference>
<evidence type="ECO:0000313" key="14">
    <source>
        <dbReference type="Proteomes" id="UP000549394"/>
    </source>
</evidence>
<dbReference type="EMBL" id="CAJFCJ010000013">
    <property type="protein sequence ID" value="CAD5120779.1"/>
    <property type="molecule type" value="Genomic_DNA"/>
</dbReference>
<keyword evidence="8" id="KW-0675">Receptor</keyword>
<dbReference type="SUPFAM" id="SSF57716">
    <property type="entry name" value="Glucocorticoid receptor-like (DNA-binding domain)"/>
    <property type="match status" value="1"/>
</dbReference>
<reference evidence="13 14" key="1">
    <citation type="submission" date="2020-08" db="EMBL/GenBank/DDBJ databases">
        <authorList>
            <person name="Hejnol A."/>
        </authorList>
    </citation>
    <scope>NUCLEOTIDE SEQUENCE [LARGE SCALE GENOMIC DNA]</scope>
</reference>
<dbReference type="PROSITE" id="PS51843">
    <property type="entry name" value="NR_LBD"/>
    <property type="match status" value="1"/>
</dbReference>
<dbReference type="GO" id="GO:0045944">
    <property type="term" value="P:positive regulation of transcription by RNA polymerase II"/>
    <property type="evidence" value="ECO:0007669"/>
    <property type="project" value="TreeGrafter"/>
</dbReference>
<protein>
    <submittedName>
        <fullName evidence="13">DgyrCDS9339</fullName>
    </submittedName>
</protein>
<feature type="domain" description="NR LBD" evidence="12">
    <location>
        <begin position="374"/>
        <end position="625"/>
    </location>
</feature>
<keyword evidence="4" id="KW-0862">Zinc</keyword>
<dbReference type="InterPro" id="IPR013088">
    <property type="entry name" value="Znf_NHR/GATA"/>
</dbReference>